<organism evidence="2 3">
    <name type="scientific">Austropuccinia psidii MF-1</name>
    <dbReference type="NCBI Taxonomy" id="1389203"/>
    <lineage>
        <taxon>Eukaryota</taxon>
        <taxon>Fungi</taxon>
        <taxon>Dikarya</taxon>
        <taxon>Basidiomycota</taxon>
        <taxon>Pucciniomycotina</taxon>
        <taxon>Pucciniomycetes</taxon>
        <taxon>Pucciniales</taxon>
        <taxon>Sphaerophragmiaceae</taxon>
        <taxon>Austropuccinia</taxon>
    </lineage>
</organism>
<evidence type="ECO:0000313" key="2">
    <source>
        <dbReference type="EMBL" id="MBW0560118.1"/>
    </source>
</evidence>
<protein>
    <submittedName>
        <fullName evidence="2">Uncharacterized protein</fullName>
    </submittedName>
</protein>
<gene>
    <name evidence="2" type="ORF">O181_099833</name>
</gene>
<comment type="caution">
    <text evidence="2">The sequence shown here is derived from an EMBL/GenBank/DDBJ whole genome shotgun (WGS) entry which is preliminary data.</text>
</comment>
<feature type="compositionally biased region" description="Basic and acidic residues" evidence="1">
    <location>
        <begin position="66"/>
        <end position="88"/>
    </location>
</feature>
<keyword evidence="3" id="KW-1185">Reference proteome</keyword>
<feature type="region of interest" description="Disordered" evidence="1">
    <location>
        <begin position="19"/>
        <end position="88"/>
    </location>
</feature>
<evidence type="ECO:0000256" key="1">
    <source>
        <dbReference type="SAM" id="MobiDB-lite"/>
    </source>
</evidence>
<accession>A0A9Q3PFI7</accession>
<proteinExistence type="predicted"/>
<feature type="compositionally biased region" description="Basic and acidic residues" evidence="1">
    <location>
        <begin position="26"/>
        <end position="40"/>
    </location>
</feature>
<evidence type="ECO:0000313" key="3">
    <source>
        <dbReference type="Proteomes" id="UP000765509"/>
    </source>
</evidence>
<dbReference type="Proteomes" id="UP000765509">
    <property type="component" value="Unassembled WGS sequence"/>
</dbReference>
<sequence length="88" mass="10257">MMDSAFLERKFQKDKELVEEPNSFIHRPDERVGNDNRFGEGRPSGINQLQKFQKTSPKYLRRSRKDPRSIKAREKAKPIGTDLSHKGT</sequence>
<name>A0A9Q3PFI7_9BASI</name>
<feature type="compositionally biased region" description="Polar residues" evidence="1">
    <location>
        <begin position="45"/>
        <end position="56"/>
    </location>
</feature>
<dbReference type="AlphaFoldDB" id="A0A9Q3PFI7"/>
<reference evidence="2" key="1">
    <citation type="submission" date="2021-03" db="EMBL/GenBank/DDBJ databases">
        <title>Draft genome sequence of rust myrtle Austropuccinia psidii MF-1, a brazilian biotype.</title>
        <authorList>
            <person name="Quecine M.C."/>
            <person name="Pachon D.M.R."/>
            <person name="Bonatelli M.L."/>
            <person name="Correr F.H."/>
            <person name="Franceschini L.M."/>
            <person name="Leite T.F."/>
            <person name="Margarido G.R.A."/>
            <person name="Almeida C.A."/>
            <person name="Ferrarezi J.A."/>
            <person name="Labate C.A."/>
        </authorList>
    </citation>
    <scope>NUCLEOTIDE SEQUENCE</scope>
    <source>
        <strain evidence="2">MF-1</strain>
    </source>
</reference>
<dbReference type="EMBL" id="AVOT02069126">
    <property type="protein sequence ID" value="MBW0560118.1"/>
    <property type="molecule type" value="Genomic_DNA"/>
</dbReference>